<sequence>MRASQILTVSCLGAFGVSAQDASTSAPVVEGNPAGRAVRATLPEEPFFMSGSLEGNVEGYITAETGPGGVGVTYGVHFSNLPTEGGPFTYHLHVDPVPADGNCTETLAHLDPYQRGEDPPCDPSAPETCQVGDLSGKYGAITSDPFEASYHDPYSSLIEGQGSYFGNRSFVFHFANKTRISCANFAPVEGGNGSYPTMPTGTGGMPAGPTPSETGTVPPISAANGLNAVKNYAVAPLIALLFML</sequence>
<dbReference type="GO" id="GO:0004784">
    <property type="term" value="F:superoxide dismutase activity"/>
    <property type="evidence" value="ECO:0007669"/>
    <property type="project" value="UniProtKB-EC"/>
</dbReference>
<dbReference type="SUPFAM" id="SSF49329">
    <property type="entry name" value="Cu,Zn superoxide dismutase-like"/>
    <property type="match status" value="1"/>
</dbReference>
<dbReference type="GO" id="GO:0046872">
    <property type="term" value="F:metal ion binding"/>
    <property type="evidence" value="ECO:0007669"/>
    <property type="project" value="InterPro"/>
</dbReference>
<dbReference type="OrthoDB" id="159229at2759"/>
<evidence type="ECO:0000256" key="8">
    <source>
        <dbReference type="SAM" id="SignalP"/>
    </source>
</evidence>
<organism evidence="9 10">
    <name type="scientific">Monosporascus ibericus</name>
    <dbReference type="NCBI Taxonomy" id="155417"/>
    <lineage>
        <taxon>Eukaryota</taxon>
        <taxon>Fungi</taxon>
        <taxon>Dikarya</taxon>
        <taxon>Ascomycota</taxon>
        <taxon>Pezizomycotina</taxon>
        <taxon>Sordariomycetes</taxon>
        <taxon>Xylariomycetidae</taxon>
        <taxon>Xylariales</taxon>
        <taxon>Xylariales incertae sedis</taxon>
        <taxon>Monosporascus</taxon>
    </lineage>
</organism>
<comment type="catalytic activity">
    <reaction evidence="7">
        <text>2 superoxide + 2 H(+) = H2O2 + O2</text>
        <dbReference type="Rhea" id="RHEA:20696"/>
        <dbReference type="ChEBI" id="CHEBI:15378"/>
        <dbReference type="ChEBI" id="CHEBI:15379"/>
        <dbReference type="ChEBI" id="CHEBI:16240"/>
        <dbReference type="ChEBI" id="CHEBI:18421"/>
        <dbReference type="EC" id="1.15.1.1"/>
    </reaction>
</comment>
<proteinExistence type="inferred from homology"/>
<accession>A0A4Q4TAY6</accession>
<dbReference type="EMBL" id="QJNU01000242">
    <property type="protein sequence ID" value="RYP03786.1"/>
    <property type="molecule type" value="Genomic_DNA"/>
</dbReference>
<dbReference type="Gene3D" id="2.60.40.200">
    <property type="entry name" value="Superoxide dismutase, copper/zinc binding domain"/>
    <property type="match status" value="1"/>
</dbReference>
<evidence type="ECO:0000256" key="3">
    <source>
        <dbReference type="ARBA" id="ARBA00010457"/>
    </source>
</evidence>
<name>A0A4Q4TAY6_9PEZI</name>
<dbReference type="AlphaFoldDB" id="A0A4Q4TAY6"/>
<evidence type="ECO:0000313" key="10">
    <source>
        <dbReference type="Proteomes" id="UP000293360"/>
    </source>
</evidence>
<protein>
    <recommendedName>
        <fullName evidence="4">superoxide dismutase</fullName>
        <ecNumber evidence="4">1.15.1.1</ecNumber>
    </recommendedName>
</protein>
<evidence type="ECO:0000256" key="1">
    <source>
        <dbReference type="ARBA" id="ARBA00004196"/>
    </source>
</evidence>
<evidence type="ECO:0000256" key="6">
    <source>
        <dbReference type="ARBA" id="ARBA00022862"/>
    </source>
</evidence>
<keyword evidence="10" id="KW-1185">Reference proteome</keyword>
<keyword evidence="6" id="KW-0049">Antioxidant</keyword>
<evidence type="ECO:0000256" key="2">
    <source>
        <dbReference type="ARBA" id="ARBA00004613"/>
    </source>
</evidence>
<dbReference type="Proteomes" id="UP000293360">
    <property type="component" value="Unassembled WGS sequence"/>
</dbReference>
<evidence type="ECO:0000256" key="4">
    <source>
        <dbReference type="ARBA" id="ARBA00012682"/>
    </source>
</evidence>
<keyword evidence="8" id="KW-0732">Signal</keyword>
<comment type="similarity">
    <text evidence="3">Belongs to the Cu-Zn superoxide dismutase family.</text>
</comment>
<gene>
    <name evidence="9" type="ORF">DL764_004898</name>
</gene>
<comment type="subcellular location">
    <subcellularLocation>
        <location evidence="1">Cell envelope</location>
    </subcellularLocation>
    <subcellularLocation>
        <location evidence="2">Secreted</location>
    </subcellularLocation>
</comment>
<evidence type="ECO:0000256" key="5">
    <source>
        <dbReference type="ARBA" id="ARBA00022525"/>
    </source>
</evidence>
<dbReference type="FunFam" id="2.60.40.200:FF:000007">
    <property type="entry name" value="Cell surface Cu-only superoxide dismutase 5"/>
    <property type="match status" value="1"/>
</dbReference>
<evidence type="ECO:0000313" key="9">
    <source>
        <dbReference type="EMBL" id="RYP03786.1"/>
    </source>
</evidence>
<dbReference type="InterPro" id="IPR036423">
    <property type="entry name" value="SOD-like_Cu/Zn_dom_sf"/>
</dbReference>
<keyword evidence="5" id="KW-0964">Secreted</keyword>
<dbReference type="EC" id="1.15.1.1" evidence="4"/>
<evidence type="ECO:0000256" key="7">
    <source>
        <dbReference type="ARBA" id="ARBA00049204"/>
    </source>
</evidence>
<feature type="chain" id="PRO_5020496132" description="superoxide dismutase" evidence="8">
    <location>
        <begin position="20"/>
        <end position="244"/>
    </location>
</feature>
<feature type="signal peptide" evidence="8">
    <location>
        <begin position="1"/>
        <end position="19"/>
    </location>
</feature>
<dbReference type="STRING" id="155417.A0A4Q4TAY6"/>
<comment type="caution">
    <text evidence="9">The sequence shown here is derived from an EMBL/GenBank/DDBJ whole genome shotgun (WGS) entry which is preliminary data.</text>
</comment>
<dbReference type="GO" id="GO:0005576">
    <property type="term" value="C:extracellular region"/>
    <property type="evidence" value="ECO:0007669"/>
    <property type="project" value="UniProtKB-SubCell"/>
</dbReference>
<reference evidence="9 10" key="1">
    <citation type="submission" date="2018-06" db="EMBL/GenBank/DDBJ databases">
        <title>Complete Genomes of Monosporascus.</title>
        <authorList>
            <person name="Robinson A.J."/>
            <person name="Natvig D.O."/>
        </authorList>
    </citation>
    <scope>NUCLEOTIDE SEQUENCE [LARGE SCALE GENOMIC DNA]</scope>
    <source>
        <strain evidence="9 10">CBS 110550</strain>
    </source>
</reference>